<accession>A0A2G8RWH7</accession>
<evidence type="ECO:0000313" key="2">
    <source>
        <dbReference type="Proteomes" id="UP000230002"/>
    </source>
</evidence>
<keyword evidence="2" id="KW-1185">Reference proteome</keyword>
<dbReference type="Proteomes" id="UP000230002">
    <property type="component" value="Unassembled WGS sequence"/>
</dbReference>
<dbReference type="EMBL" id="AYKW01000045">
    <property type="protein sequence ID" value="PIL25678.1"/>
    <property type="molecule type" value="Genomic_DNA"/>
</dbReference>
<dbReference type="InterPro" id="IPR015943">
    <property type="entry name" value="WD40/YVTN_repeat-like_dom_sf"/>
</dbReference>
<protein>
    <recommendedName>
        <fullName evidence="3">F-box domain-containing protein</fullName>
    </recommendedName>
</protein>
<dbReference type="AlphaFoldDB" id="A0A2G8RWH7"/>
<name>A0A2G8RWH7_9APHY</name>
<gene>
    <name evidence="1" type="ORF">GSI_11428</name>
</gene>
<sequence>MDNIEDSRLQSRHPSLSTEIEENVIDYVYSVDDITTLLNCALTCRDWLPRSRIHLFSAIRLSTREDMYSFCDFLDTHLEFPMLIRSIIMAPNVFEKKPACLLETFPVQLLSRLPRLRGWALRNDLASDRERNISHHPIILRNLRRSSPVVDLDLESLKFASLTVFLRFITSFVQLRHLRCNAIRFDQKGGLKPYGIGGLNLTTLQVGGIPGGALCTLLDRTACTLESLGIASQQDVDGVSAMLSRMSNLRSLTWDIQHEMDWDRITEALSGTPTVPTFMSFRANIFNLDDLWCLKYYGGKELVFTFLEMKLQSFTINVCAKKVHPLSTTIRSMTMFAKFSDEGLYPQLIFTGATFLDELYRPKRIAISPNLQRVAATAQGLDGGILLWNISDGISVRSWHIVCPMVVDPAVVSPQVVFSPENERVLIVGVQGYAYVQDLKWQCRMASIRCAYSLFAAWSPHCIVFLTRTGTICTWDPATYRPIQDYDVFEPLGGVTAEQCRGALLFSPDNHWLAAHFNAQNGLATWILFRVVPDCGGGAKLINPHSLKELSSLAGSAKESPDFRFGEVAFDLESTRMAVLDRLVKVHIWDIAQATPIHALIVDMSTTLAGSQFNNQSLKWPVLPTKLAFSGDGRNLLFLHLKGDDSQKKVQLEVCCAKTGHLRNPLGMQGILGSGPPVRISCDSDAYQFSSCGRYLVASPETGGIIVWRTSDGSLVRRVA</sequence>
<dbReference type="STRING" id="1077348.A0A2G8RWH7"/>
<evidence type="ECO:0000313" key="1">
    <source>
        <dbReference type="EMBL" id="PIL25678.1"/>
    </source>
</evidence>
<dbReference type="Gene3D" id="2.130.10.10">
    <property type="entry name" value="YVTN repeat-like/Quinoprotein amine dehydrogenase"/>
    <property type="match status" value="1"/>
</dbReference>
<organism evidence="1 2">
    <name type="scientific">Ganoderma sinense ZZ0214-1</name>
    <dbReference type="NCBI Taxonomy" id="1077348"/>
    <lineage>
        <taxon>Eukaryota</taxon>
        <taxon>Fungi</taxon>
        <taxon>Dikarya</taxon>
        <taxon>Basidiomycota</taxon>
        <taxon>Agaricomycotina</taxon>
        <taxon>Agaricomycetes</taxon>
        <taxon>Polyporales</taxon>
        <taxon>Polyporaceae</taxon>
        <taxon>Ganoderma</taxon>
    </lineage>
</organism>
<dbReference type="SUPFAM" id="SSF69322">
    <property type="entry name" value="Tricorn protease domain 2"/>
    <property type="match status" value="1"/>
</dbReference>
<proteinExistence type="predicted"/>
<evidence type="ECO:0008006" key="3">
    <source>
        <dbReference type="Google" id="ProtNLM"/>
    </source>
</evidence>
<reference evidence="1 2" key="1">
    <citation type="journal article" date="2015" name="Sci. Rep.">
        <title>Chromosome-level genome map provides insights into diverse defense mechanisms in the medicinal fungus Ganoderma sinense.</title>
        <authorList>
            <person name="Zhu Y."/>
            <person name="Xu J."/>
            <person name="Sun C."/>
            <person name="Zhou S."/>
            <person name="Xu H."/>
            <person name="Nelson D.R."/>
            <person name="Qian J."/>
            <person name="Song J."/>
            <person name="Luo H."/>
            <person name="Xiang L."/>
            <person name="Li Y."/>
            <person name="Xu Z."/>
            <person name="Ji A."/>
            <person name="Wang L."/>
            <person name="Lu S."/>
            <person name="Hayward A."/>
            <person name="Sun W."/>
            <person name="Li X."/>
            <person name="Schwartz D.C."/>
            <person name="Wang Y."/>
            <person name="Chen S."/>
        </authorList>
    </citation>
    <scope>NUCLEOTIDE SEQUENCE [LARGE SCALE GENOMIC DNA]</scope>
    <source>
        <strain evidence="1 2">ZZ0214-1</strain>
    </source>
</reference>
<comment type="caution">
    <text evidence="1">The sequence shown here is derived from an EMBL/GenBank/DDBJ whole genome shotgun (WGS) entry which is preliminary data.</text>
</comment>
<dbReference type="OrthoDB" id="2741110at2759"/>